<dbReference type="InterPro" id="IPR014013">
    <property type="entry name" value="Helic_SF1/SF2_ATP-bd_DinG/Rad3"/>
</dbReference>
<name>A0AAW8SVF8_9ENTE</name>
<sequence length="456" mass="53552">MKDITSEVLTCFEDEIPLIFKNGASVRQHQVQMALDVADFLFNSKKQIMFLEAPVGTGKSLGVLVPCSIYSREKKNSILYATSTINLQNQIFDVDSTTLEKLKLIDPKKKLLAQGKSNYTCRSCFFENLHKFSRKEQDQILRFFKKSKFGLLSELEELYPEIDQKKHKYLSMDRLSERCFDLQCPSHNHRSEYKKNYQLVITNHNQLNQSYANERKGFSPIVNFKENVLIIDEAHSFKENFLSSIEETYSLKKLYKLKIHKKKKQYFNILKKLSKIYSNYIDENVDSSSLRYKIKSDDKFLLQQLLDILNDNLIAFTLKTNYPVDVVESMSTASDFLSIFLKSNRHKNWIQFDNGDLSLHIVDFNFNRQFQEYISYLASYSKIIFMSGTLTTQDHESDINVDWNLRTGKYVYKNYPSIFSLDKQTIVYIPKDYPNPNDPQHLIKVQNELPEMISFF</sequence>
<protein>
    <submittedName>
        <fullName evidence="5">DEAD/DEAH box helicase family protein</fullName>
    </submittedName>
</protein>
<dbReference type="GO" id="GO:0004386">
    <property type="term" value="F:helicase activity"/>
    <property type="evidence" value="ECO:0007669"/>
    <property type="project" value="UniProtKB-KW"/>
</dbReference>
<feature type="domain" description="Helicase ATP-binding" evidence="4">
    <location>
        <begin position="16"/>
        <end position="308"/>
    </location>
</feature>
<evidence type="ECO:0000313" key="6">
    <source>
        <dbReference type="Proteomes" id="UP001249240"/>
    </source>
</evidence>
<evidence type="ECO:0000256" key="2">
    <source>
        <dbReference type="ARBA" id="ARBA00022801"/>
    </source>
</evidence>
<dbReference type="RefSeq" id="WP_010745206.1">
    <property type="nucleotide sequence ID" value="NZ_BTSP01000002.1"/>
</dbReference>
<dbReference type="PROSITE" id="PS51193">
    <property type="entry name" value="HELICASE_ATP_BIND_2"/>
    <property type="match status" value="1"/>
</dbReference>
<keyword evidence="3" id="KW-0067">ATP-binding</keyword>
<evidence type="ECO:0000256" key="3">
    <source>
        <dbReference type="ARBA" id="ARBA00022840"/>
    </source>
</evidence>
<comment type="caution">
    <text evidence="5">The sequence shown here is derived from an EMBL/GenBank/DDBJ whole genome shotgun (WGS) entry which is preliminary data.</text>
</comment>
<evidence type="ECO:0000256" key="1">
    <source>
        <dbReference type="ARBA" id="ARBA00022741"/>
    </source>
</evidence>
<dbReference type="AlphaFoldDB" id="A0AAW8SVF8"/>
<evidence type="ECO:0000313" key="5">
    <source>
        <dbReference type="EMBL" id="MDT2538026.1"/>
    </source>
</evidence>
<dbReference type="GO" id="GO:0005524">
    <property type="term" value="F:ATP binding"/>
    <property type="evidence" value="ECO:0007669"/>
    <property type="project" value="UniProtKB-KW"/>
</dbReference>
<gene>
    <name evidence="5" type="ORF">P7D78_07815</name>
</gene>
<keyword evidence="2" id="KW-0378">Hydrolase</keyword>
<accession>A0AAW8SVF8</accession>
<reference evidence="5" key="1">
    <citation type="submission" date="2023-03" db="EMBL/GenBank/DDBJ databases">
        <authorList>
            <person name="Shen W."/>
            <person name="Cai J."/>
        </authorList>
    </citation>
    <scope>NUCLEOTIDE SEQUENCE</scope>
    <source>
        <strain evidence="5">B646-2</strain>
    </source>
</reference>
<dbReference type="SMART" id="SM00487">
    <property type="entry name" value="DEXDc"/>
    <property type="match status" value="1"/>
</dbReference>
<dbReference type="Gene3D" id="3.40.50.300">
    <property type="entry name" value="P-loop containing nucleotide triphosphate hydrolases"/>
    <property type="match status" value="1"/>
</dbReference>
<proteinExistence type="predicted"/>
<dbReference type="InterPro" id="IPR014001">
    <property type="entry name" value="Helicase_ATP-bd"/>
</dbReference>
<keyword evidence="1" id="KW-0547">Nucleotide-binding</keyword>
<keyword evidence="5" id="KW-0347">Helicase</keyword>
<dbReference type="EMBL" id="JARPXM010000006">
    <property type="protein sequence ID" value="MDT2538026.1"/>
    <property type="molecule type" value="Genomic_DNA"/>
</dbReference>
<dbReference type="GO" id="GO:0016787">
    <property type="term" value="F:hydrolase activity"/>
    <property type="evidence" value="ECO:0007669"/>
    <property type="project" value="UniProtKB-KW"/>
</dbReference>
<dbReference type="InterPro" id="IPR027417">
    <property type="entry name" value="P-loop_NTPase"/>
</dbReference>
<dbReference type="SUPFAM" id="SSF52540">
    <property type="entry name" value="P-loop containing nucleoside triphosphate hydrolases"/>
    <property type="match status" value="1"/>
</dbReference>
<evidence type="ECO:0000259" key="4">
    <source>
        <dbReference type="PROSITE" id="PS51193"/>
    </source>
</evidence>
<dbReference type="Proteomes" id="UP001249240">
    <property type="component" value="Unassembled WGS sequence"/>
</dbReference>
<organism evidence="5 6">
    <name type="scientific">Enterococcus raffinosus</name>
    <dbReference type="NCBI Taxonomy" id="71452"/>
    <lineage>
        <taxon>Bacteria</taxon>
        <taxon>Bacillati</taxon>
        <taxon>Bacillota</taxon>
        <taxon>Bacilli</taxon>
        <taxon>Lactobacillales</taxon>
        <taxon>Enterococcaceae</taxon>
        <taxon>Enterococcus</taxon>
    </lineage>
</organism>
<dbReference type="GeneID" id="67041229"/>